<dbReference type="GO" id="GO:0016787">
    <property type="term" value="F:hydrolase activity"/>
    <property type="evidence" value="ECO:0007669"/>
    <property type="project" value="UniProtKB-KW"/>
</dbReference>
<organism evidence="3 4">
    <name type="scientific">Kutzneria buriramensis</name>
    <dbReference type="NCBI Taxonomy" id="1045776"/>
    <lineage>
        <taxon>Bacteria</taxon>
        <taxon>Bacillati</taxon>
        <taxon>Actinomycetota</taxon>
        <taxon>Actinomycetes</taxon>
        <taxon>Pseudonocardiales</taxon>
        <taxon>Pseudonocardiaceae</taxon>
        <taxon>Kutzneria</taxon>
    </lineage>
</organism>
<reference evidence="3 4" key="1">
    <citation type="submission" date="2018-08" db="EMBL/GenBank/DDBJ databases">
        <title>Genomic Encyclopedia of Archaeal and Bacterial Type Strains, Phase II (KMG-II): from individual species to whole genera.</title>
        <authorList>
            <person name="Goeker M."/>
        </authorList>
    </citation>
    <scope>NUCLEOTIDE SEQUENCE [LARGE SCALE GENOMIC DNA]</scope>
    <source>
        <strain evidence="3 4">DSM 45791</strain>
    </source>
</reference>
<keyword evidence="3" id="KW-0378">Hydrolase</keyword>
<dbReference type="Gene3D" id="3.90.1300.10">
    <property type="entry name" value="Amidase signature (AS) domain"/>
    <property type="match status" value="1"/>
</dbReference>
<dbReference type="Pfam" id="PF21986">
    <property type="entry name" value="AH_C"/>
    <property type="match status" value="1"/>
</dbReference>
<dbReference type="PANTHER" id="PTHR11895:SF169">
    <property type="entry name" value="GLUTAMYL-TRNA(GLN) AMIDOTRANSFERASE"/>
    <property type="match status" value="1"/>
</dbReference>
<keyword evidence="4" id="KW-1185">Reference proteome</keyword>
<protein>
    <submittedName>
        <fullName evidence="3">Allophanate hydrolase</fullName>
    </submittedName>
</protein>
<dbReference type="NCBIfam" id="NF006043">
    <property type="entry name" value="PRK08186.1"/>
    <property type="match status" value="1"/>
</dbReference>
<evidence type="ECO:0000313" key="4">
    <source>
        <dbReference type="Proteomes" id="UP000256269"/>
    </source>
</evidence>
<dbReference type="InterPro" id="IPR000120">
    <property type="entry name" value="Amidase"/>
</dbReference>
<dbReference type="InterPro" id="IPR036928">
    <property type="entry name" value="AS_sf"/>
</dbReference>
<dbReference type="SUPFAM" id="SSF75304">
    <property type="entry name" value="Amidase signature (AS) enzymes"/>
    <property type="match status" value="1"/>
</dbReference>
<dbReference type="InterPro" id="IPR053844">
    <property type="entry name" value="AH_C"/>
</dbReference>
<dbReference type="InterPro" id="IPR023631">
    <property type="entry name" value="Amidase_dom"/>
</dbReference>
<feature type="domain" description="Amidase" evidence="1">
    <location>
        <begin position="29"/>
        <end position="398"/>
    </location>
</feature>
<dbReference type="Gene3D" id="1.20.58.1700">
    <property type="match status" value="1"/>
</dbReference>
<gene>
    <name evidence="3" type="ORF">BCF44_107190</name>
</gene>
<dbReference type="EMBL" id="QUNO01000007">
    <property type="protein sequence ID" value="REH46058.1"/>
    <property type="molecule type" value="Genomic_DNA"/>
</dbReference>
<dbReference type="AlphaFoldDB" id="A0A3E0HI16"/>
<evidence type="ECO:0000259" key="2">
    <source>
        <dbReference type="Pfam" id="PF21986"/>
    </source>
</evidence>
<name>A0A3E0HI16_9PSEU</name>
<feature type="domain" description="Allophanate hydrolase C-terminal" evidence="2">
    <location>
        <begin position="418"/>
        <end position="537"/>
    </location>
</feature>
<dbReference type="PANTHER" id="PTHR11895">
    <property type="entry name" value="TRANSAMIDASE"/>
    <property type="match status" value="1"/>
</dbReference>
<dbReference type="RefSeq" id="WP_116176449.1">
    <property type="nucleotide sequence ID" value="NZ_CP144375.1"/>
</dbReference>
<dbReference type="Gene3D" id="3.10.490.10">
    <property type="entry name" value="Gamma-glutamyl cyclotransferase-like"/>
    <property type="match status" value="1"/>
</dbReference>
<accession>A0A3E0HI16</accession>
<dbReference type="Pfam" id="PF01425">
    <property type="entry name" value="Amidase"/>
    <property type="match status" value="1"/>
</dbReference>
<evidence type="ECO:0000259" key="1">
    <source>
        <dbReference type="Pfam" id="PF01425"/>
    </source>
</evidence>
<dbReference type="OrthoDB" id="182039at2"/>
<dbReference type="NCBIfam" id="TIGR02713">
    <property type="entry name" value="allophanate_hyd"/>
    <property type="match status" value="1"/>
</dbReference>
<proteinExistence type="predicted"/>
<dbReference type="Proteomes" id="UP000256269">
    <property type="component" value="Unassembled WGS sequence"/>
</dbReference>
<comment type="caution">
    <text evidence="3">The sequence shown here is derived from an EMBL/GenBank/DDBJ whole genome shotgun (WGS) entry which is preliminary data.</text>
</comment>
<sequence length="545" mass="55540">MSHDVRTALKLAAEIDQPAFITLLDDAPDGSDGPLGGMPFAVKDNIDVAGVPTTAACPDRTDPAARTAFAVERLRAAGAVPIGKTNLDQFATGLVGTRSPYGACHCVASADHVSGGSSSGSAVAVALGVVPFALGTDTAGSGRVPAAFNGLVGVKPTRGLVSTRGVLPACPSLDCVTTLTRTVGDARPVLEALTCHDPADPYSRPMPPRLPHGVAARMRVVAVPDRPLDLDPAYETAWTAAVDRLGRIAHVVPVDADPFLAAARLLYGSALVAERLAAFGDQLDGPGVDPTVRQIVLAGGRFGAADVFAAQCELARLGSIAERTFVGVDALVLPVTPGHPTLADVAADPVGTNARLGVFTNMVNLLDLCAVAVPAGDADGLPFGVQLIAPAFADAPLLDLAARWTGEAERPVVERCLLAVAGAHLTGQPANADLVRLGGSLHSRARTAPGHRMYTVDGPFPRPGLVAGSGPGGFEVEVWDLPAAAVGELLPGIAPPLHLGPLALDDGSTVLGFVADSGCADPTREITGYVGWRAYLAGRPTTSGT</sequence>
<dbReference type="InterPro" id="IPR014085">
    <property type="entry name" value="Allophanate_hydrolase"/>
</dbReference>
<evidence type="ECO:0000313" key="3">
    <source>
        <dbReference type="EMBL" id="REH46058.1"/>
    </source>
</evidence>